<dbReference type="GO" id="GO:0005634">
    <property type="term" value="C:nucleus"/>
    <property type="evidence" value="ECO:0007669"/>
    <property type="project" value="TreeGrafter"/>
</dbReference>
<dbReference type="Gene3D" id="1.10.510.10">
    <property type="entry name" value="Transferase(Phosphotransferase) domain 1"/>
    <property type="match status" value="1"/>
</dbReference>
<evidence type="ECO:0000256" key="12">
    <source>
        <dbReference type="ARBA" id="ARBA00023273"/>
    </source>
</evidence>
<dbReference type="GO" id="GO:0007052">
    <property type="term" value="P:mitotic spindle organization"/>
    <property type="evidence" value="ECO:0007669"/>
    <property type="project" value="TreeGrafter"/>
</dbReference>
<dbReference type="CDD" id="cd13118">
    <property type="entry name" value="POLO_box_1"/>
    <property type="match status" value="1"/>
</dbReference>
<dbReference type="EC" id="2.7.11.21" evidence="16"/>
<dbReference type="InterPro" id="IPR036947">
    <property type="entry name" value="POLO_box_dom_sf"/>
</dbReference>
<dbReference type="GO" id="GO:0005813">
    <property type="term" value="C:centrosome"/>
    <property type="evidence" value="ECO:0007669"/>
    <property type="project" value="TreeGrafter"/>
</dbReference>
<feature type="region of interest" description="Disordered" evidence="17">
    <location>
        <begin position="680"/>
        <end position="699"/>
    </location>
</feature>
<proteinExistence type="inferred from homology"/>
<feature type="region of interest" description="Disordered" evidence="17">
    <location>
        <begin position="17"/>
        <end position="36"/>
    </location>
</feature>
<keyword evidence="12" id="KW-0966">Cell projection</keyword>
<keyword evidence="3" id="KW-0963">Cytoplasm</keyword>
<dbReference type="GO" id="GO:0000922">
    <property type="term" value="C:spindle pole"/>
    <property type="evidence" value="ECO:0007669"/>
    <property type="project" value="TreeGrafter"/>
</dbReference>
<evidence type="ECO:0000256" key="10">
    <source>
        <dbReference type="ARBA" id="ARBA00022840"/>
    </source>
</evidence>
<dbReference type="InterPro" id="IPR033701">
    <property type="entry name" value="POLO_box_1"/>
</dbReference>
<dbReference type="Pfam" id="PF00069">
    <property type="entry name" value="Pkinase"/>
    <property type="match status" value="1"/>
</dbReference>
<evidence type="ECO:0000256" key="9">
    <source>
        <dbReference type="ARBA" id="ARBA00022777"/>
    </source>
</evidence>
<dbReference type="PANTHER" id="PTHR24345">
    <property type="entry name" value="SERINE/THREONINE-PROTEIN KINASE PLK"/>
    <property type="match status" value="1"/>
</dbReference>
<evidence type="ECO:0000256" key="15">
    <source>
        <dbReference type="PROSITE-ProRule" id="PRU10141"/>
    </source>
</evidence>
<reference evidence="20" key="1">
    <citation type="journal article" date="2004" name="Nature">
        <title>Genome duplication in the teleost fish Tetraodon nigroviridis reveals the early vertebrate proto-karyotype.</title>
        <authorList>
            <person name="Jaillon O."/>
            <person name="Aury J.-M."/>
            <person name="Brunet F."/>
            <person name="Petit J.-L."/>
            <person name="Stange-Thomann N."/>
            <person name="Mauceli E."/>
            <person name="Bouneau L."/>
            <person name="Fischer C."/>
            <person name="Ozouf-Costaz C."/>
            <person name="Bernot A."/>
            <person name="Nicaud S."/>
            <person name="Jaffe D."/>
            <person name="Fisher S."/>
            <person name="Lutfalla G."/>
            <person name="Dossat C."/>
            <person name="Segurens B."/>
            <person name="Dasilva C."/>
            <person name="Salanoubat M."/>
            <person name="Levy M."/>
            <person name="Boudet N."/>
            <person name="Castellano S."/>
            <person name="Anthouard V."/>
            <person name="Jubin C."/>
            <person name="Castelli V."/>
            <person name="Katinka M."/>
            <person name="Vacherie B."/>
            <person name="Biemont C."/>
            <person name="Skalli Z."/>
            <person name="Cattolico L."/>
            <person name="Poulain J."/>
            <person name="De Berardinis V."/>
            <person name="Cruaud C."/>
            <person name="Duprat S."/>
            <person name="Brottier P."/>
            <person name="Coutanceau J.-P."/>
            <person name="Gouzy J."/>
            <person name="Parra G."/>
            <person name="Lardier G."/>
            <person name="Chapple C."/>
            <person name="McKernan K.J."/>
            <person name="McEwan P."/>
            <person name="Bosak S."/>
            <person name="Kellis M."/>
            <person name="Volff J.-N."/>
            <person name="Guigo R."/>
            <person name="Zody M.C."/>
            <person name="Mesirov J."/>
            <person name="Lindblad-Toh K."/>
            <person name="Birren B."/>
            <person name="Nusbaum C."/>
            <person name="Kahn D."/>
            <person name="Robinson-Rechavi M."/>
            <person name="Laudet V."/>
            <person name="Schachter V."/>
            <person name="Quetier F."/>
            <person name="Saurin W."/>
            <person name="Scarpelli C."/>
            <person name="Wincker P."/>
            <person name="Lander E.S."/>
            <person name="Weissenbach J."/>
            <person name="Roest Crollius H."/>
        </authorList>
    </citation>
    <scope>NUCLEOTIDE SEQUENCE [LARGE SCALE GENOMIC DNA]</scope>
</reference>
<dbReference type="Gene3D" id="3.30.1120.30">
    <property type="entry name" value="POLO box domain"/>
    <property type="match status" value="2"/>
</dbReference>
<feature type="compositionally biased region" description="Basic and acidic residues" evidence="17">
    <location>
        <begin position="24"/>
        <end position="36"/>
    </location>
</feature>
<evidence type="ECO:0000256" key="17">
    <source>
        <dbReference type="SAM" id="MobiDB-lite"/>
    </source>
</evidence>
<evidence type="ECO:0000256" key="4">
    <source>
        <dbReference type="ARBA" id="ARBA00022527"/>
    </source>
</evidence>
<evidence type="ECO:0000256" key="16">
    <source>
        <dbReference type="RuleBase" id="RU361162"/>
    </source>
</evidence>
<dbReference type="GO" id="GO:0106310">
    <property type="term" value="F:protein serine kinase activity"/>
    <property type="evidence" value="ECO:0007669"/>
    <property type="project" value="RHEA"/>
</dbReference>
<feature type="domain" description="Protein kinase" evidence="18">
    <location>
        <begin position="53"/>
        <end position="305"/>
    </location>
</feature>
<dbReference type="GO" id="GO:0005524">
    <property type="term" value="F:ATP binding"/>
    <property type="evidence" value="ECO:0007669"/>
    <property type="project" value="UniProtKB-UniRule"/>
</dbReference>
<gene>
    <name evidence="20" type="ORF">GSTENG00032641001</name>
</gene>
<dbReference type="InterPro" id="IPR000719">
    <property type="entry name" value="Prot_kinase_dom"/>
</dbReference>
<dbReference type="PROSITE" id="PS50078">
    <property type="entry name" value="POLO_BOX"/>
    <property type="match status" value="1"/>
</dbReference>
<dbReference type="GO" id="GO:0004674">
    <property type="term" value="F:protein serine/threonine kinase activity"/>
    <property type="evidence" value="ECO:0007669"/>
    <property type="project" value="UniProtKB-KW"/>
</dbReference>
<dbReference type="PANTHER" id="PTHR24345:SF44">
    <property type="entry name" value="SERINE_THREONINE-PROTEIN KINASE PLK2"/>
    <property type="match status" value="1"/>
</dbReference>
<feature type="domain" description="POLO box" evidence="19">
    <location>
        <begin position="506"/>
        <end position="584"/>
    </location>
</feature>
<evidence type="ECO:0000313" key="20">
    <source>
        <dbReference type="EMBL" id="CAG10878.1"/>
    </source>
</evidence>
<evidence type="ECO:0000259" key="18">
    <source>
        <dbReference type="PROSITE" id="PS50011"/>
    </source>
</evidence>
<comment type="catalytic activity">
    <reaction evidence="13 16">
        <text>L-threonyl-[protein] + ATP = O-phospho-L-threonyl-[protein] + ADP + H(+)</text>
        <dbReference type="Rhea" id="RHEA:46608"/>
        <dbReference type="Rhea" id="RHEA-COMP:11060"/>
        <dbReference type="Rhea" id="RHEA-COMP:11605"/>
        <dbReference type="ChEBI" id="CHEBI:15378"/>
        <dbReference type="ChEBI" id="CHEBI:30013"/>
        <dbReference type="ChEBI" id="CHEBI:30616"/>
        <dbReference type="ChEBI" id="CHEBI:61977"/>
        <dbReference type="ChEBI" id="CHEBI:456216"/>
        <dbReference type="EC" id="2.7.11.21"/>
    </reaction>
</comment>
<evidence type="ECO:0000256" key="14">
    <source>
        <dbReference type="ARBA" id="ARBA00048347"/>
    </source>
</evidence>
<evidence type="ECO:0000256" key="1">
    <source>
        <dbReference type="ARBA" id="ARBA00004114"/>
    </source>
</evidence>
<keyword evidence="4 16" id="KW-0723">Serine/threonine-protein kinase</keyword>
<dbReference type="GO" id="GO:0005737">
    <property type="term" value="C:cytoplasm"/>
    <property type="evidence" value="ECO:0007669"/>
    <property type="project" value="TreeGrafter"/>
</dbReference>
<evidence type="ECO:0000256" key="11">
    <source>
        <dbReference type="ARBA" id="ARBA00023212"/>
    </source>
</evidence>
<reference evidence="20" key="2">
    <citation type="submission" date="2004-02" db="EMBL/GenBank/DDBJ databases">
        <authorList>
            <consortium name="Genoscope"/>
            <consortium name="Whitehead Institute Centre for Genome Research"/>
        </authorList>
    </citation>
    <scope>NUCLEOTIDE SEQUENCE</scope>
</reference>
<keyword evidence="6 16" id="KW-0808">Transferase</keyword>
<keyword evidence="11" id="KW-0206">Cytoskeleton</keyword>
<name>Q4RL54_TETNG</name>
<dbReference type="SUPFAM" id="SSF82615">
    <property type="entry name" value="Polo-box domain"/>
    <property type="match status" value="2"/>
</dbReference>
<evidence type="ECO:0000256" key="6">
    <source>
        <dbReference type="ARBA" id="ARBA00022679"/>
    </source>
</evidence>
<evidence type="ECO:0000256" key="13">
    <source>
        <dbReference type="ARBA" id="ARBA00047802"/>
    </source>
</evidence>
<keyword evidence="7" id="KW-0677">Repeat</keyword>
<dbReference type="EMBL" id="CAAE01015023">
    <property type="protein sequence ID" value="CAG10878.1"/>
    <property type="molecule type" value="Genomic_DNA"/>
</dbReference>
<dbReference type="GO" id="GO:0030425">
    <property type="term" value="C:dendrite"/>
    <property type="evidence" value="ECO:0007669"/>
    <property type="project" value="UniProtKB-SubCell"/>
</dbReference>
<dbReference type="FunFam" id="3.30.200.20:FF:000091">
    <property type="entry name" value="Serine/threonine-protein kinase PLK"/>
    <property type="match status" value="1"/>
</dbReference>
<keyword evidence="10 15" id="KW-0067">ATP-binding</keyword>
<dbReference type="SUPFAM" id="SSF56112">
    <property type="entry name" value="Protein kinase-like (PK-like)"/>
    <property type="match status" value="1"/>
</dbReference>
<comment type="caution">
    <text evidence="20">The sequence shown here is derived from an EMBL/GenBank/DDBJ whole genome shotgun (WGS) entry which is preliminary data.</text>
</comment>
<dbReference type="FunFam" id="1.10.510.10:FF:001498">
    <property type="entry name" value="Serine/threonine-protein kinase PLK"/>
    <property type="match status" value="1"/>
</dbReference>
<dbReference type="PROSITE" id="PS00108">
    <property type="entry name" value="PROTEIN_KINASE_ST"/>
    <property type="match status" value="1"/>
</dbReference>
<dbReference type="InterPro" id="IPR000959">
    <property type="entry name" value="POLO_box_dom"/>
</dbReference>
<dbReference type="GO" id="GO:0005814">
    <property type="term" value="C:centriole"/>
    <property type="evidence" value="ECO:0007669"/>
    <property type="project" value="UniProtKB-SubCell"/>
</dbReference>
<dbReference type="SMART" id="SM00220">
    <property type="entry name" value="S_TKc"/>
    <property type="match status" value="1"/>
</dbReference>
<comment type="catalytic activity">
    <reaction evidence="14">
        <text>L-seryl-[protein] + ATP = O-phospho-L-seryl-[protein] + ADP + H(+)</text>
        <dbReference type="Rhea" id="RHEA:17989"/>
        <dbReference type="Rhea" id="RHEA-COMP:9863"/>
        <dbReference type="Rhea" id="RHEA-COMP:11604"/>
        <dbReference type="ChEBI" id="CHEBI:15378"/>
        <dbReference type="ChEBI" id="CHEBI:29999"/>
        <dbReference type="ChEBI" id="CHEBI:30616"/>
        <dbReference type="ChEBI" id="CHEBI:83421"/>
        <dbReference type="ChEBI" id="CHEBI:456216"/>
        <dbReference type="EC" id="2.7.11.21"/>
    </reaction>
</comment>
<evidence type="ECO:0000259" key="19">
    <source>
        <dbReference type="PROSITE" id="PS50078"/>
    </source>
</evidence>
<evidence type="ECO:0000256" key="3">
    <source>
        <dbReference type="ARBA" id="ARBA00022490"/>
    </source>
</evidence>
<dbReference type="Pfam" id="PF00659">
    <property type="entry name" value="POLO_box"/>
    <property type="match status" value="1"/>
</dbReference>
<keyword evidence="8 15" id="KW-0547">Nucleotide-binding</keyword>
<accession>Q4RL54</accession>
<dbReference type="InterPro" id="IPR008271">
    <property type="entry name" value="Ser/Thr_kinase_AS"/>
</dbReference>
<dbReference type="InterPro" id="IPR011009">
    <property type="entry name" value="Kinase-like_dom_sf"/>
</dbReference>
<evidence type="ECO:0000256" key="7">
    <source>
        <dbReference type="ARBA" id="ARBA00022737"/>
    </source>
</evidence>
<dbReference type="PROSITE" id="PS00107">
    <property type="entry name" value="PROTEIN_KINASE_ATP"/>
    <property type="match status" value="1"/>
</dbReference>
<dbReference type="PROSITE" id="PS50011">
    <property type="entry name" value="PROTEIN_KINASE_DOM"/>
    <property type="match status" value="1"/>
</dbReference>
<evidence type="ECO:0000256" key="8">
    <source>
        <dbReference type="ARBA" id="ARBA00022741"/>
    </source>
</evidence>
<feature type="binding site" evidence="15">
    <location>
        <position position="82"/>
    </location>
    <ligand>
        <name>ATP</name>
        <dbReference type="ChEBI" id="CHEBI:30616"/>
    </ligand>
</feature>
<evidence type="ECO:0000256" key="5">
    <source>
        <dbReference type="ARBA" id="ARBA00022553"/>
    </source>
</evidence>
<dbReference type="KEGG" id="tng:GSTEN00032641G001"/>
<keyword evidence="5" id="KW-0597">Phosphoprotein</keyword>
<dbReference type="FunFam" id="3.30.1120.30:FF:000001">
    <property type="entry name" value="Serine/threonine-protein kinase PLK"/>
    <property type="match status" value="1"/>
</dbReference>
<dbReference type="InterPro" id="IPR017441">
    <property type="entry name" value="Protein_kinase_ATP_BS"/>
</dbReference>
<protein>
    <recommendedName>
        <fullName evidence="16">Serine/threonine-protein kinase PLK</fullName>
        <ecNumber evidence="16">2.7.11.21</ecNumber>
    </recommendedName>
    <alternativeName>
        <fullName evidence="16">Polo-like kinase</fullName>
    </alternativeName>
</protein>
<comment type="subcellular location">
    <subcellularLocation>
        <location evidence="2">Cell projection</location>
        <location evidence="2">Dendrite</location>
    </subcellularLocation>
    <subcellularLocation>
        <location evidence="1">Cytoplasm</location>
        <location evidence="1">Cytoskeleton</location>
        <location evidence="1">Microtubule organizing center</location>
        <location evidence="1">Centrosome</location>
        <location evidence="1">Centriole</location>
    </subcellularLocation>
</comment>
<dbReference type="Gene3D" id="3.30.200.20">
    <property type="entry name" value="Phosphorylase Kinase, domain 1"/>
    <property type="match status" value="1"/>
</dbReference>
<evidence type="ECO:0000256" key="2">
    <source>
        <dbReference type="ARBA" id="ARBA00004279"/>
    </source>
</evidence>
<organism evidence="20">
    <name type="scientific">Tetraodon nigroviridis</name>
    <name type="common">Spotted green pufferfish</name>
    <name type="synonym">Chelonodon nigroviridis</name>
    <dbReference type="NCBI Taxonomy" id="99883"/>
    <lineage>
        <taxon>Eukaryota</taxon>
        <taxon>Metazoa</taxon>
        <taxon>Chordata</taxon>
        <taxon>Craniata</taxon>
        <taxon>Vertebrata</taxon>
        <taxon>Euteleostomi</taxon>
        <taxon>Actinopterygii</taxon>
        <taxon>Neopterygii</taxon>
        <taxon>Teleostei</taxon>
        <taxon>Neoteleostei</taxon>
        <taxon>Acanthomorphata</taxon>
        <taxon>Eupercaria</taxon>
        <taxon>Tetraodontiformes</taxon>
        <taxon>Tetradontoidea</taxon>
        <taxon>Tetraodontidae</taxon>
        <taxon>Tetraodon</taxon>
    </lineage>
</organism>
<dbReference type="OrthoDB" id="408964at2759"/>
<keyword evidence="9 16" id="KW-0418">Kinase</keyword>
<sequence>MEVRRYSSHQEINNSMCDPAQRACEPRRKRADERNAPPEMARIITDLATGKCYCRGKVLGKGGFAKCYEMTDLSSNKVYAAKIIPHARVSKPHQREKIDREIELHRILHHKHIVHFYHHFEDKENIYILLEYCSRKSLAHILKARKVLTEPEVRYYLRQIVSGLRYLHEQEILHRDLKLGNFFVNESMELKVGDFGLAAKLEPAGNRRKTICGTPNYLSPEVLNKQGHGCESDIWALGCVMYTMLLGRPPFETTNLKETYRCIREARYSLPSSLSAQAKQLITNLLAKTPEDRPNLDLILRHDFFTQGFSPERLPASCCHSAPDFHVSSPAKSFFKKAAAALFGGRREKVKYYETLNKLTKEEEEIYKLQHDLERTAITQQLNQKVSEVSSVCYHSGGLVRNLCCRQPKWKSTSAICREPRCPGNREPAPVVARYHPSDRQRESGELQQQQRMIILTRPPDVSEGLEDNTTGSVAETVASVLRGCLESMPRADNVPKGSNSCSLQWVTKWVDYSNKYGFGYQLSDHTVGVLFNNGTHMSLLPDRKTIHYYAELGQRSVFPTCEVPEHFVGQVTVLKYFSHYMEENLMDVSDASVYFSFLKASKTKPSCRDLYHSNLLTPLLSQGGDLGTMTDANMPRLYLLQWLKSDRALMMLFNDGTFQVNTCTELSSNHVPLCRSDHDRTNPNCSSSEGQLLPRPHQDHPLLSERRVHADLHQRGPRVQNLQTQLLVDVGLPR</sequence>
<dbReference type="GO" id="GO:0000776">
    <property type="term" value="C:kinetochore"/>
    <property type="evidence" value="ECO:0007669"/>
    <property type="project" value="TreeGrafter"/>
</dbReference>
<dbReference type="AlphaFoldDB" id="Q4RL54"/>
<comment type="similarity">
    <text evidence="16">Belongs to the protein kinase superfamily. Ser/Thr protein kinase family. CDC5/Polo subfamily.</text>
</comment>